<proteinExistence type="predicted"/>
<evidence type="ECO:0000313" key="3">
    <source>
        <dbReference type="Proteomes" id="UP000662200"/>
    </source>
</evidence>
<evidence type="ECO:0000313" key="2">
    <source>
        <dbReference type="EMBL" id="GGK29379.1"/>
    </source>
</evidence>
<dbReference type="RefSeq" id="WP_189114244.1">
    <property type="nucleotide sequence ID" value="NZ_BMQC01000007.1"/>
</dbReference>
<name>A0A8J3BRZ2_9ACTN</name>
<gene>
    <name evidence="2" type="ORF">GCM10010124_22690</name>
</gene>
<sequence length="139" mass="14685">MTATGEGTTGARAPAPQPRAGAGADSGLFPAPSPPPAAGDEDGTGDGAARLADGAPAGELTPREREILDFERRWWRSPGAKEQAIHDAFGLSATRYYQVLRGLLDRPAALAHDPVLVGRLRRLRGRRGRGTAVPVTRER</sequence>
<dbReference type="EMBL" id="BMQC01000007">
    <property type="protein sequence ID" value="GGK29379.1"/>
    <property type="molecule type" value="Genomic_DNA"/>
</dbReference>
<feature type="region of interest" description="Disordered" evidence="1">
    <location>
        <begin position="1"/>
        <end position="63"/>
    </location>
</feature>
<reference evidence="2" key="2">
    <citation type="submission" date="2020-09" db="EMBL/GenBank/DDBJ databases">
        <authorList>
            <person name="Sun Q."/>
            <person name="Ohkuma M."/>
        </authorList>
    </citation>
    <scope>NUCLEOTIDE SEQUENCE</scope>
    <source>
        <strain evidence="2">JCM 3091</strain>
    </source>
</reference>
<dbReference type="AlphaFoldDB" id="A0A8J3BRZ2"/>
<keyword evidence="3" id="KW-1185">Reference proteome</keyword>
<dbReference type="Proteomes" id="UP000662200">
    <property type="component" value="Unassembled WGS sequence"/>
</dbReference>
<dbReference type="InterPro" id="IPR021678">
    <property type="entry name" value="DUF3263"/>
</dbReference>
<organism evidence="2 3">
    <name type="scientific">Pilimelia terevasa</name>
    <dbReference type="NCBI Taxonomy" id="53372"/>
    <lineage>
        <taxon>Bacteria</taxon>
        <taxon>Bacillati</taxon>
        <taxon>Actinomycetota</taxon>
        <taxon>Actinomycetes</taxon>
        <taxon>Micromonosporales</taxon>
        <taxon>Micromonosporaceae</taxon>
        <taxon>Pilimelia</taxon>
    </lineage>
</organism>
<feature type="compositionally biased region" description="Low complexity" evidence="1">
    <location>
        <begin position="1"/>
        <end position="23"/>
    </location>
</feature>
<evidence type="ECO:0008006" key="4">
    <source>
        <dbReference type="Google" id="ProtNLM"/>
    </source>
</evidence>
<evidence type="ECO:0000256" key="1">
    <source>
        <dbReference type="SAM" id="MobiDB-lite"/>
    </source>
</evidence>
<comment type="caution">
    <text evidence="2">The sequence shown here is derived from an EMBL/GenBank/DDBJ whole genome shotgun (WGS) entry which is preliminary data.</text>
</comment>
<dbReference type="Pfam" id="PF11662">
    <property type="entry name" value="DUF3263"/>
    <property type="match status" value="1"/>
</dbReference>
<reference evidence="2" key="1">
    <citation type="journal article" date="2014" name="Int. J. Syst. Evol. Microbiol.">
        <title>Complete genome sequence of Corynebacterium casei LMG S-19264T (=DSM 44701T), isolated from a smear-ripened cheese.</title>
        <authorList>
            <consortium name="US DOE Joint Genome Institute (JGI-PGF)"/>
            <person name="Walter F."/>
            <person name="Albersmeier A."/>
            <person name="Kalinowski J."/>
            <person name="Ruckert C."/>
        </authorList>
    </citation>
    <scope>NUCLEOTIDE SEQUENCE</scope>
    <source>
        <strain evidence="2">JCM 3091</strain>
    </source>
</reference>
<accession>A0A8J3BRZ2</accession>
<protein>
    <recommendedName>
        <fullName evidence="4">DUF3263 domain-containing protein</fullName>
    </recommendedName>
</protein>